<feature type="region of interest" description="Disordered" evidence="2">
    <location>
        <begin position="111"/>
        <end position="131"/>
    </location>
</feature>
<dbReference type="Gene3D" id="1.25.40.90">
    <property type="match status" value="1"/>
</dbReference>
<dbReference type="InterPro" id="IPR045154">
    <property type="entry name" value="PCF11-like"/>
</dbReference>
<protein>
    <recommendedName>
        <fullName evidence="3">CID domain-containing protein</fullName>
    </recommendedName>
</protein>
<dbReference type="PROSITE" id="PS51391">
    <property type="entry name" value="CID"/>
    <property type="match status" value="1"/>
</dbReference>
<gene>
    <name evidence="4" type="ORF">Lalb_Chr25g0288671</name>
</gene>
<dbReference type="GO" id="GO:0003729">
    <property type="term" value="F:mRNA binding"/>
    <property type="evidence" value="ECO:0007669"/>
    <property type="project" value="InterPro"/>
</dbReference>
<keyword evidence="1" id="KW-0507">mRNA processing</keyword>
<proteinExistence type="predicted"/>
<dbReference type="SUPFAM" id="SSF48464">
    <property type="entry name" value="ENTH/VHS domain"/>
    <property type="match status" value="1"/>
</dbReference>
<evidence type="ECO:0000313" key="5">
    <source>
        <dbReference type="Proteomes" id="UP000447434"/>
    </source>
</evidence>
<dbReference type="PANTHER" id="PTHR15921">
    <property type="entry name" value="PRE-MRNA CLEAVAGE COMPLEX II"/>
    <property type="match status" value="1"/>
</dbReference>
<sequence>MKFASGLRILYFSCLSYLHLHGSLVPSEQKLLSLYLLDSIVKNIGQDYIKYFATRLPEVFCEAYRQVDPPVHSNMRHLFGTWKGVFPTQTLQMIEKELGFTSAANGSASASASVRSDSQSQRPPNSIHVNPKYLERQRLQQSIKVGEMTAPKTYPLFKDLKSWI</sequence>
<organism evidence="4 5">
    <name type="scientific">Lupinus albus</name>
    <name type="common">White lupine</name>
    <name type="synonym">Lupinus termis</name>
    <dbReference type="NCBI Taxonomy" id="3870"/>
    <lineage>
        <taxon>Eukaryota</taxon>
        <taxon>Viridiplantae</taxon>
        <taxon>Streptophyta</taxon>
        <taxon>Embryophyta</taxon>
        <taxon>Tracheophyta</taxon>
        <taxon>Spermatophyta</taxon>
        <taxon>Magnoliopsida</taxon>
        <taxon>eudicotyledons</taxon>
        <taxon>Gunneridae</taxon>
        <taxon>Pentapetalae</taxon>
        <taxon>rosids</taxon>
        <taxon>fabids</taxon>
        <taxon>Fabales</taxon>
        <taxon>Fabaceae</taxon>
        <taxon>Papilionoideae</taxon>
        <taxon>50 kb inversion clade</taxon>
        <taxon>genistoids sensu lato</taxon>
        <taxon>core genistoids</taxon>
        <taxon>Genisteae</taxon>
        <taxon>Lupinus</taxon>
    </lineage>
</organism>
<dbReference type="GO" id="GO:0031124">
    <property type="term" value="P:mRNA 3'-end processing"/>
    <property type="evidence" value="ECO:0007669"/>
    <property type="project" value="InterPro"/>
</dbReference>
<dbReference type="InterPro" id="IPR008942">
    <property type="entry name" value="ENTH_VHS"/>
</dbReference>
<dbReference type="PANTHER" id="PTHR15921:SF3">
    <property type="entry name" value="PRE-MRNA CLEAVAGE COMPLEX 2 PROTEIN PCF11"/>
    <property type="match status" value="1"/>
</dbReference>
<dbReference type="SMART" id="SM00582">
    <property type="entry name" value="RPR"/>
    <property type="match status" value="1"/>
</dbReference>
<dbReference type="GO" id="GO:0005737">
    <property type="term" value="C:cytoplasm"/>
    <property type="evidence" value="ECO:0007669"/>
    <property type="project" value="TreeGrafter"/>
</dbReference>
<comment type="caution">
    <text evidence="4">The sequence shown here is derived from an EMBL/GenBank/DDBJ whole genome shotgun (WGS) entry which is preliminary data.</text>
</comment>
<evidence type="ECO:0000313" key="4">
    <source>
        <dbReference type="EMBL" id="KAE9585412.1"/>
    </source>
</evidence>
<dbReference type="GO" id="GO:0006369">
    <property type="term" value="P:termination of RNA polymerase II transcription"/>
    <property type="evidence" value="ECO:0007669"/>
    <property type="project" value="InterPro"/>
</dbReference>
<evidence type="ECO:0000256" key="2">
    <source>
        <dbReference type="SAM" id="MobiDB-lite"/>
    </source>
</evidence>
<dbReference type="Proteomes" id="UP000447434">
    <property type="component" value="Chromosome 25"/>
</dbReference>
<feature type="domain" description="CID" evidence="3">
    <location>
        <begin position="1"/>
        <end position="102"/>
    </location>
</feature>
<name>A0A6A4N515_LUPAL</name>
<evidence type="ECO:0000259" key="3">
    <source>
        <dbReference type="PROSITE" id="PS51391"/>
    </source>
</evidence>
<dbReference type="Pfam" id="PF04818">
    <property type="entry name" value="CID"/>
    <property type="match status" value="1"/>
</dbReference>
<reference evidence="5" key="1">
    <citation type="journal article" date="2020" name="Nat. Commun.">
        <title>Genome sequence of the cluster root forming white lupin.</title>
        <authorList>
            <person name="Hufnagel B."/>
            <person name="Marques A."/>
            <person name="Soriano A."/>
            <person name="Marques L."/>
            <person name="Divol F."/>
            <person name="Doumas P."/>
            <person name="Sallet E."/>
            <person name="Mancinotti D."/>
            <person name="Carrere S."/>
            <person name="Marande W."/>
            <person name="Arribat S."/>
            <person name="Keller J."/>
            <person name="Huneau C."/>
            <person name="Blein T."/>
            <person name="Aime D."/>
            <person name="Laguerre M."/>
            <person name="Taylor J."/>
            <person name="Schubert V."/>
            <person name="Nelson M."/>
            <person name="Geu-Flores F."/>
            <person name="Crespi M."/>
            <person name="Gallardo-Guerrero K."/>
            <person name="Delaux P.-M."/>
            <person name="Salse J."/>
            <person name="Berges H."/>
            <person name="Guyot R."/>
            <person name="Gouzy J."/>
            <person name="Peret B."/>
        </authorList>
    </citation>
    <scope>NUCLEOTIDE SEQUENCE [LARGE SCALE GENOMIC DNA]</scope>
    <source>
        <strain evidence="5">cv. Amiga</strain>
    </source>
</reference>
<dbReference type="AlphaFoldDB" id="A0A6A4N515"/>
<dbReference type="EMBL" id="WOCE01000025">
    <property type="protein sequence ID" value="KAE9585412.1"/>
    <property type="molecule type" value="Genomic_DNA"/>
</dbReference>
<dbReference type="GO" id="GO:0005849">
    <property type="term" value="C:mRNA cleavage factor complex"/>
    <property type="evidence" value="ECO:0007669"/>
    <property type="project" value="TreeGrafter"/>
</dbReference>
<keyword evidence="5" id="KW-1185">Reference proteome</keyword>
<dbReference type="InterPro" id="IPR047415">
    <property type="entry name" value="Pcf11_CID"/>
</dbReference>
<dbReference type="OrthoDB" id="2129491at2759"/>
<dbReference type="GO" id="GO:0000993">
    <property type="term" value="F:RNA polymerase II complex binding"/>
    <property type="evidence" value="ECO:0007669"/>
    <property type="project" value="InterPro"/>
</dbReference>
<feature type="compositionally biased region" description="Low complexity" evidence="2">
    <location>
        <begin position="111"/>
        <end position="120"/>
    </location>
</feature>
<dbReference type="InterPro" id="IPR006569">
    <property type="entry name" value="CID_dom"/>
</dbReference>
<dbReference type="CDD" id="cd16982">
    <property type="entry name" value="CID_Pcf11"/>
    <property type="match status" value="1"/>
</dbReference>
<accession>A0A6A4N515</accession>
<evidence type="ECO:0000256" key="1">
    <source>
        <dbReference type="ARBA" id="ARBA00022664"/>
    </source>
</evidence>